<evidence type="ECO:0000313" key="2">
    <source>
        <dbReference type="EnsemblPlants" id="OPUNC01G02330.1"/>
    </source>
</evidence>
<accession>A0A0E0JDW1</accession>
<evidence type="ECO:0000256" key="1">
    <source>
        <dbReference type="SAM" id="MobiDB-lite"/>
    </source>
</evidence>
<name>A0A0E0JDW1_ORYPU</name>
<feature type="compositionally biased region" description="Basic and acidic residues" evidence="1">
    <location>
        <begin position="15"/>
        <end position="34"/>
    </location>
</feature>
<keyword evidence="3" id="KW-1185">Reference proteome</keyword>
<proteinExistence type="predicted"/>
<dbReference type="Proteomes" id="UP000026962">
    <property type="component" value="Chromosome 1"/>
</dbReference>
<dbReference type="HOGENOM" id="CLU_2798363_0_0_1"/>
<dbReference type="EnsemblPlants" id="OPUNC01G02330.1">
    <property type="protein sequence ID" value="OPUNC01G02330.1"/>
    <property type="gene ID" value="OPUNC01G02330"/>
</dbReference>
<sequence length="68" mass="7669">MTAHVMLEQGCSSFHRNETSVTHEDQSKTPRKAESPANKSQPKEEALRLLFPHHTCPLFPPAEVSHPH</sequence>
<reference evidence="2" key="2">
    <citation type="submission" date="2018-05" db="EMBL/GenBank/DDBJ databases">
        <title>OpunRS2 (Oryza punctata Reference Sequence Version 2).</title>
        <authorList>
            <person name="Zhang J."/>
            <person name="Kudrna D."/>
            <person name="Lee S."/>
            <person name="Talag J."/>
            <person name="Welchert J."/>
            <person name="Wing R.A."/>
        </authorList>
    </citation>
    <scope>NUCLEOTIDE SEQUENCE [LARGE SCALE GENOMIC DNA]</scope>
</reference>
<dbReference type="Gramene" id="OPUNC01G02330.1">
    <property type="protein sequence ID" value="OPUNC01G02330.1"/>
    <property type="gene ID" value="OPUNC01G02330"/>
</dbReference>
<organism evidence="2">
    <name type="scientific">Oryza punctata</name>
    <name type="common">Red rice</name>
    <dbReference type="NCBI Taxonomy" id="4537"/>
    <lineage>
        <taxon>Eukaryota</taxon>
        <taxon>Viridiplantae</taxon>
        <taxon>Streptophyta</taxon>
        <taxon>Embryophyta</taxon>
        <taxon>Tracheophyta</taxon>
        <taxon>Spermatophyta</taxon>
        <taxon>Magnoliopsida</taxon>
        <taxon>Liliopsida</taxon>
        <taxon>Poales</taxon>
        <taxon>Poaceae</taxon>
        <taxon>BOP clade</taxon>
        <taxon>Oryzoideae</taxon>
        <taxon>Oryzeae</taxon>
        <taxon>Oryzinae</taxon>
        <taxon>Oryza</taxon>
    </lineage>
</organism>
<evidence type="ECO:0000313" key="3">
    <source>
        <dbReference type="Proteomes" id="UP000026962"/>
    </source>
</evidence>
<protein>
    <submittedName>
        <fullName evidence="2">Uncharacterized protein</fullName>
    </submittedName>
</protein>
<reference evidence="2" key="1">
    <citation type="submission" date="2015-04" db="UniProtKB">
        <authorList>
            <consortium name="EnsemblPlants"/>
        </authorList>
    </citation>
    <scope>IDENTIFICATION</scope>
</reference>
<dbReference type="AlphaFoldDB" id="A0A0E0JDW1"/>
<feature type="region of interest" description="Disordered" evidence="1">
    <location>
        <begin position="1"/>
        <end position="44"/>
    </location>
</feature>